<gene>
    <name evidence="1" type="ORF">E7747_11230</name>
</gene>
<keyword evidence="2" id="KW-1185">Reference proteome</keyword>
<proteinExistence type="predicted"/>
<accession>A0A4P7W437</accession>
<dbReference type="RefSeq" id="WP_128701844.1">
    <property type="nucleotide sequence ID" value="NZ_CP039396.1"/>
</dbReference>
<dbReference type="KEGG" id="ddb:E7747_11230"/>
<evidence type="ECO:0000313" key="2">
    <source>
        <dbReference type="Proteomes" id="UP000297149"/>
    </source>
</evidence>
<organism evidence="1 2">
    <name type="scientific">Duncaniella dubosii</name>
    <dbReference type="NCBI Taxonomy" id="2518971"/>
    <lineage>
        <taxon>Bacteria</taxon>
        <taxon>Pseudomonadati</taxon>
        <taxon>Bacteroidota</taxon>
        <taxon>Bacteroidia</taxon>
        <taxon>Bacteroidales</taxon>
        <taxon>Muribaculaceae</taxon>
        <taxon>Duncaniella</taxon>
    </lineage>
</organism>
<name>A0A4P7W437_9BACT</name>
<evidence type="ECO:0000313" key="1">
    <source>
        <dbReference type="EMBL" id="QCD42806.1"/>
    </source>
</evidence>
<reference evidence="2" key="1">
    <citation type="submission" date="2019-02" db="EMBL/GenBank/DDBJ databases">
        <title>Isolation and identification of novel species under the genus Muribaculum.</title>
        <authorList>
            <person name="Miyake S."/>
            <person name="Ding Y."/>
            <person name="Low A."/>
            <person name="Soh M."/>
            <person name="Seedorf H."/>
        </authorList>
    </citation>
    <scope>NUCLEOTIDE SEQUENCE [LARGE SCALE GENOMIC DNA]</scope>
    <source>
        <strain evidence="2">H5</strain>
    </source>
</reference>
<protein>
    <submittedName>
        <fullName evidence="1">Uncharacterized protein</fullName>
    </submittedName>
</protein>
<sequence length="98" mass="11193">MAIKKEVLEQSQKAIATYFQLSKYLFGEDAPEDVNEIPPENPYYESAKTISDEMGLDWDNMSHEDSIRVMLNMLADAFAAIEPDEHYDAVLTISFKKV</sequence>
<dbReference type="EMBL" id="CP039396">
    <property type="protein sequence ID" value="QCD42806.1"/>
    <property type="molecule type" value="Genomic_DNA"/>
</dbReference>
<dbReference type="AlphaFoldDB" id="A0A4P7W437"/>
<dbReference type="Proteomes" id="UP000297149">
    <property type="component" value="Chromosome"/>
</dbReference>